<protein>
    <submittedName>
        <fullName evidence="4">Thiamine phosphate synthase</fullName>
    </submittedName>
</protein>
<reference evidence="4 5" key="2">
    <citation type="submission" date="2019-09" db="EMBL/GenBank/DDBJ databases">
        <authorList>
            <person name="Jin C."/>
        </authorList>
    </citation>
    <scope>NUCLEOTIDE SEQUENCE [LARGE SCALE GENOMIC DNA]</scope>
    <source>
        <strain evidence="4 5">BN140078</strain>
    </source>
</reference>
<organism evidence="4 5">
    <name type="scientific">Chitinophaga agrisoli</name>
    <dbReference type="NCBI Taxonomy" id="2607653"/>
    <lineage>
        <taxon>Bacteria</taxon>
        <taxon>Pseudomonadati</taxon>
        <taxon>Bacteroidota</taxon>
        <taxon>Chitinophagia</taxon>
        <taxon>Chitinophagales</taxon>
        <taxon>Chitinophagaceae</taxon>
        <taxon>Chitinophaga</taxon>
    </lineage>
</organism>
<keyword evidence="5" id="KW-1185">Reference proteome</keyword>
<dbReference type="GO" id="GO:0004789">
    <property type="term" value="F:thiamine-phosphate diphosphorylase activity"/>
    <property type="evidence" value="ECO:0007669"/>
    <property type="project" value="TreeGrafter"/>
</dbReference>
<dbReference type="PANTHER" id="PTHR20857">
    <property type="entry name" value="THIAMINE-PHOSPHATE PYROPHOSPHORYLASE"/>
    <property type="match status" value="1"/>
</dbReference>
<feature type="domain" description="Thiamine phosphate synthase/TenI" evidence="3">
    <location>
        <begin position="5"/>
        <end position="179"/>
    </location>
</feature>
<sequence>MILIITHPEPLPNETILWQELLAAGADALLLRRPHWGPDEYGQVLTQTDPACYDRILIAGHWQLYQRFGLMGVHLSENLRNSTPRALLEALRHQRCCLSTGIHSTVALPGAGDPWDLVLLSPVFDSISKPGYKGQFNSGFRLVRDGGGPKLLALGGVNATNAAQARQMGFDGIALLGAIWQQPAQAVEQFHAISQQWNANAHM</sequence>
<comment type="pathway">
    <text evidence="1">Cofactor biosynthesis; thiamine diphosphate biosynthesis.</text>
</comment>
<dbReference type="InterPro" id="IPR022998">
    <property type="entry name" value="ThiamineP_synth_TenI"/>
</dbReference>
<accession>A0A5B2W1E6</accession>
<dbReference type="EMBL" id="VUOC01000001">
    <property type="protein sequence ID" value="KAA2244884.1"/>
    <property type="molecule type" value="Genomic_DNA"/>
</dbReference>
<evidence type="ECO:0000256" key="1">
    <source>
        <dbReference type="ARBA" id="ARBA00004948"/>
    </source>
</evidence>
<evidence type="ECO:0000313" key="4">
    <source>
        <dbReference type="EMBL" id="KAA2244884.1"/>
    </source>
</evidence>
<dbReference type="AlphaFoldDB" id="A0A5B2W1E6"/>
<dbReference type="RefSeq" id="WP_149836280.1">
    <property type="nucleotide sequence ID" value="NZ_VUOC01000001.1"/>
</dbReference>
<dbReference type="GO" id="GO:0009228">
    <property type="term" value="P:thiamine biosynthetic process"/>
    <property type="evidence" value="ECO:0007669"/>
    <property type="project" value="UniProtKB-KW"/>
</dbReference>
<proteinExistence type="predicted"/>
<dbReference type="InterPro" id="IPR013785">
    <property type="entry name" value="Aldolase_TIM"/>
</dbReference>
<reference evidence="4 5" key="1">
    <citation type="submission" date="2019-09" db="EMBL/GenBank/DDBJ databases">
        <title>Chitinophaga ginsengihumi sp. nov., isolated from soil of ginseng rhizosphere.</title>
        <authorList>
            <person name="Lee J."/>
        </authorList>
    </citation>
    <scope>NUCLEOTIDE SEQUENCE [LARGE SCALE GENOMIC DNA]</scope>
    <source>
        <strain evidence="4 5">BN140078</strain>
    </source>
</reference>
<dbReference type="Pfam" id="PF02581">
    <property type="entry name" value="TMP-TENI"/>
    <property type="match status" value="1"/>
</dbReference>
<dbReference type="Gene3D" id="3.20.20.70">
    <property type="entry name" value="Aldolase class I"/>
    <property type="match status" value="1"/>
</dbReference>
<evidence type="ECO:0000256" key="2">
    <source>
        <dbReference type="ARBA" id="ARBA00022977"/>
    </source>
</evidence>
<keyword evidence="2" id="KW-0784">Thiamine biosynthesis</keyword>
<gene>
    <name evidence="4" type="ORF">F0L74_02665</name>
</gene>
<dbReference type="GO" id="GO:0005737">
    <property type="term" value="C:cytoplasm"/>
    <property type="evidence" value="ECO:0007669"/>
    <property type="project" value="TreeGrafter"/>
</dbReference>
<name>A0A5B2W1E6_9BACT</name>
<dbReference type="SUPFAM" id="SSF51391">
    <property type="entry name" value="Thiamin phosphate synthase"/>
    <property type="match status" value="1"/>
</dbReference>
<evidence type="ECO:0000259" key="3">
    <source>
        <dbReference type="Pfam" id="PF02581"/>
    </source>
</evidence>
<dbReference type="PANTHER" id="PTHR20857:SF15">
    <property type="entry name" value="THIAMINE-PHOSPHATE SYNTHASE"/>
    <property type="match status" value="1"/>
</dbReference>
<comment type="caution">
    <text evidence="4">The sequence shown here is derived from an EMBL/GenBank/DDBJ whole genome shotgun (WGS) entry which is preliminary data.</text>
</comment>
<dbReference type="Proteomes" id="UP000324611">
    <property type="component" value="Unassembled WGS sequence"/>
</dbReference>
<evidence type="ECO:0000313" key="5">
    <source>
        <dbReference type="Proteomes" id="UP000324611"/>
    </source>
</evidence>
<dbReference type="InterPro" id="IPR036206">
    <property type="entry name" value="ThiamineP_synth_sf"/>
</dbReference>
<dbReference type="CDD" id="cd00564">
    <property type="entry name" value="TMP_TenI"/>
    <property type="match status" value="1"/>
</dbReference>